<comment type="similarity">
    <text evidence="2">Belongs to the AzlC family.</text>
</comment>
<keyword evidence="4" id="KW-1003">Cell membrane</keyword>
<evidence type="ECO:0000256" key="7">
    <source>
        <dbReference type="ARBA" id="ARBA00023136"/>
    </source>
</evidence>
<evidence type="ECO:0000256" key="5">
    <source>
        <dbReference type="ARBA" id="ARBA00022692"/>
    </source>
</evidence>
<dbReference type="InterPro" id="IPR011606">
    <property type="entry name" value="Brnchd-chn_aa_trnsp_permease"/>
</dbReference>
<feature type="transmembrane region" description="Helical" evidence="8">
    <location>
        <begin position="39"/>
        <end position="64"/>
    </location>
</feature>
<proteinExistence type="inferred from homology"/>
<feature type="transmembrane region" description="Helical" evidence="8">
    <location>
        <begin position="186"/>
        <end position="202"/>
    </location>
</feature>
<comment type="subcellular location">
    <subcellularLocation>
        <location evidence="1">Cell membrane</location>
        <topology evidence="1">Multi-pass membrane protein</topology>
    </subcellularLocation>
</comment>
<evidence type="ECO:0000256" key="1">
    <source>
        <dbReference type="ARBA" id="ARBA00004651"/>
    </source>
</evidence>
<feature type="transmembrane region" description="Helical" evidence="8">
    <location>
        <begin position="162"/>
        <end position="179"/>
    </location>
</feature>
<dbReference type="EMBL" id="JACEGA010000001">
    <property type="protein sequence ID" value="MBB2181341.1"/>
    <property type="molecule type" value="Genomic_DNA"/>
</dbReference>
<dbReference type="PANTHER" id="PTHR34979:SF1">
    <property type="entry name" value="INNER MEMBRANE PROTEIN YGAZ"/>
    <property type="match status" value="1"/>
</dbReference>
<feature type="transmembrane region" description="Helical" evidence="8">
    <location>
        <begin position="70"/>
        <end position="91"/>
    </location>
</feature>
<evidence type="ECO:0000256" key="3">
    <source>
        <dbReference type="ARBA" id="ARBA00022448"/>
    </source>
</evidence>
<name>A0A839JXX8_9FIRM</name>
<feature type="transmembrane region" description="Helical" evidence="8">
    <location>
        <begin position="129"/>
        <end position="156"/>
    </location>
</feature>
<comment type="caution">
    <text evidence="9">The sequence shown here is derived from an EMBL/GenBank/DDBJ whole genome shotgun (WGS) entry which is preliminary data.</text>
</comment>
<dbReference type="AlphaFoldDB" id="A0A839JXX8"/>
<protein>
    <submittedName>
        <fullName evidence="9">AzlC family ABC transporter permease</fullName>
    </submittedName>
</protein>
<dbReference type="Proteomes" id="UP000574276">
    <property type="component" value="Unassembled WGS sequence"/>
</dbReference>
<dbReference type="PANTHER" id="PTHR34979">
    <property type="entry name" value="INNER MEMBRANE PROTEIN YGAZ"/>
    <property type="match status" value="1"/>
</dbReference>
<evidence type="ECO:0000256" key="4">
    <source>
        <dbReference type="ARBA" id="ARBA00022475"/>
    </source>
</evidence>
<keyword evidence="5 8" id="KW-0812">Transmembrane</keyword>
<evidence type="ECO:0000256" key="6">
    <source>
        <dbReference type="ARBA" id="ARBA00022989"/>
    </source>
</evidence>
<dbReference type="GO" id="GO:1903785">
    <property type="term" value="P:L-valine transmembrane transport"/>
    <property type="evidence" value="ECO:0007669"/>
    <property type="project" value="TreeGrafter"/>
</dbReference>
<evidence type="ECO:0000313" key="10">
    <source>
        <dbReference type="Proteomes" id="UP000574276"/>
    </source>
</evidence>
<keyword evidence="6 8" id="KW-1133">Transmembrane helix</keyword>
<evidence type="ECO:0000256" key="2">
    <source>
        <dbReference type="ARBA" id="ARBA00010735"/>
    </source>
</evidence>
<sequence length="230" mass="25479">MNQIKTAFFAAFPHTIPVLTGYLVLGAAYGILMDSKGFSLFWILFASIFIFAGSMQFVSVALLAAGFDPLGAFLMTLAVNARHIFYSISMLKNYRGIGRLKPYLIFSLTDETFSILCSAKVPEGIEPKWFYFFVSTLDHLYWITGSLIGGILGSLLNLNTKGIDFVLTAMFVVNFINQWNSTKNHLPAIIGVISAIICRLLFGPSDFIIPTMIMILLIITIFKTGNCEAK</sequence>
<feature type="transmembrane region" description="Helical" evidence="8">
    <location>
        <begin position="6"/>
        <end position="32"/>
    </location>
</feature>
<organism evidence="9 10">
    <name type="scientific">Variimorphobacter saccharofermentans</name>
    <dbReference type="NCBI Taxonomy" id="2755051"/>
    <lineage>
        <taxon>Bacteria</taxon>
        <taxon>Bacillati</taxon>
        <taxon>Bacillota</taxon>
        <taxon>Clostridia</taxon>
        <taxon>Lachnospirales</taxon>
        <taxon>Lachnospiraceae</taxon>
        <taxon>Variimorphobacter</taxon>
    </lineage>
</organism>
<keyword evidence="3" id="KW-0813">Transport</keyword>
<accession>A0A839JXX8</accession>
<keyword evidence="10" id="KW-1185">Reference proteome</keyword>
<evidence type="ECO:0000313" key="9">
    <source>
        <dbReference type="EMBL" id="MBB2181341.1"/>
    </source>
</evidence>
<keyword evidence="7 8" id="KW-0472">Membrane</keyword>
<reference evidence="9 10" key="1">
    <citation type="submission" date="2020-07" db="EMBL/GenBank/DDBJ databases">
        <title>Characterization and genome sequencing of isolate MD1, a novel member within the family Lachnospiraceae.</title>
        <authorList>
            <person name="Rettenmaier R."/>
            <person name="Di Bello L."/>
            <person name="Zinser C."/>
            <person name="Scheitz K."/>
            <person name="Liebl W."/>
            <person name="Zverlov V."/>
        </authorList>
    </citation>
    <scope>NUCLEOTIDE SEQUENCE [LARGE SCALE GENOMIC DNA]</scope>
    <source>
        <strain evidence="9 10">MD1</strain>
    </source>
</reference>
<gene>
    <name evidence="9" type="ORF">H0486_00330</name>
</gene>
<dbReference type="GO" id="GO:0005886">
    <property type="term" value="C:plasma membrane"/>
    <property type="evidence" value="ECO:0007669"/>
    <property type="project" value="UniProtKB-SubCell"/>
</dbReference>
<evidence type="ECO:0000256" key="8">
    <source>
        <dbReference type="SAM" id="Phobius"/>
    </source>
</evidence>
<dbReference type="RefSeq" id="WP_228351120.1">
    <property type="nucleotide sequence ID" value="NZ_JACEGA010000001.1"/>
</dbReference>
<feature type="transmembrane region" description="Helical" evidence="8">
    <location>
        <begin position="208"/>
        <end position="225"/>
    </location>
</feature>
<dbReference type="Pfam" id="PF03591">
    <property type="entry name" value="AzlC"/>
    <property type="match status" value="1"/>
</dbReference>